<dbReference type="Gene3D" id="3.40.50.1820">
    <property type="entry name" value="alpha/beta hydrolase"/>
    <property type="match status" value="1"/>
</dbReference>
<dbReference type="GO" id="GO:0016020">
    <property type="term" value="C:membrane"/>
    <property type="evidence" value="ECO:0007669"/>
    <property type="project" value="TreeGrafter"/>
</dbReference>
<proteinExistence type="predicted"/>
<dbReference type="InterPro" id="IPR050266">
    <property type="entry name" value="AB_hydrolase_sf"/>
</dbReference>
<reference evidence="2 3" key="1">
    <citation type="submission" date="2018-07" db="EMBL/GenBank/DDBJ databases">
        <title>Genomic Encyclopedia of Type Strains, Phase IV (KMG-IV): sequencing the most valuable type-strain genomes for metagenomic binning, comparative biology and taxonomic classification.</title>
        <authorList>
            <person name="Goeker M."/>
        </authorList>
    </citation>
    <scope>NUCLEOTIDE SEQUENCE [LARGE SCALE GENOMIC DNA]</scope>
    <source>
        <strain evidence="2 3">DSM 21352</strain>
    </source>
</reference>
<evidence type="ECO:0000259" key="1">
    <source>
        <dbReference type="Pfam" id="PF12697"/>
    </source>
</evidence>
<comment type="caution">
    <text evidence="2">The sequence shown here is derived from an EMBL/GenBank/DDBJ whole genome shotgun (WGS) entry which is preliminary data.</text>
</comment>
<gene>
    <name evidence="2" type="ORF">DFR41_102494</name>
</gene>
<protein>
    <submittedName>
        <fullName evidence="2">Pimeloyl-ACP methyl ester carboxylesterase</fullName>
    </submittedName>
</protein>
<dbReference type="InterPro" id="IPR000073">
    <property type="entry name" value="AB_hydrolase_1"/>
</dbReference>
<evidence type="ECO:0000313" key="3">
    <source>
        <dbReference type="Proteomes" id="UP000255265"/>
    </source>
</evidence>
<dbReference type="AlphaFoldDB" id="A0A370FNQ6"/>
<keyword evidence="3" id="KW-1185">Reference proteome</keyword>
<dbReference type="SUPFAM" id="SSF53474">
    <property type="entry name" value="alpha/beta-Hydrolases"/>
    <property type="match status" value="1"/>
</dbReference>
<organism evidence="2 3">
    <name type="scientific">Pseudacidovorax intermedius</name>
    <dbReference type="NCBI Taxonomy" id="433924"/>
    <lineage>
        <taxon>Bacteria</taxon>
        <taxon>Pseudomonadati</taxon>
        <taxon>Pseudomonadota</taxon>
        <taxon>Betaproteobacteria</taxon>
        <taxon>Burkholderiales</taxon>
        <taxon>Comamonadaceae</taxon>
        <taxon>Pseudacidovorax</taxon>
    </lineage>
</organism>
<evidence type="ECO:0000313" key="2">
    <source>
        <dbReference type="EMBL" id="RDI27454.1"/>
    </source>
</evidence>
<dbReference type="STRING" id="433924.NS331_12785"/>
<dbReference type="Proteomes" id="UP000255265">
    <property type="component" value="Unassembled WGS sequence"/>
</dbReference>
<dbReference type="PANTHER" id="PTHR43798">
    <property type="entry name" value="MONOACYLGLYCEROL LIPASE"/>
    <property type="match status" value="1"/>
</dbReference>
<sequence length="279" mass="30698">MPASAPLPSAAATLPPIVFSHGNSFPASTYRVMLDSLRARGFAVHAIEKFGHDPRFPVTDNWPHLVEQLAEFAAPVADAAGTAPFLVGHSLGGILSVMCASKHPLLARGVVMIDSPIIDGWRAGTLGLVKRTPLMRRVSPGMVSRKRRDSWEDREAVFEHFRHKKAFARWDPQVLHDYIDHGTFVHGDARALAFDRDVETAIYDNLPDNIGRLLRSRPLQCPCAFIGGRQSLEMKRAGMAATLRLTRGRISMLDGTHLFPMEKPIATAAAIEATLRNLL</sequence>
<dbReference type="PANTHER" id="PTHR43798:SF33">
    <property type="entry name" value="HYDROLASE, PUTATIVE (AFU_ORTHOLOGUE AFUA_2G14860)-RELATED"/>
    <property type="match status" value="1"/>
</dbReference>
<accession>A0A370FNQ6</accession>
<name>A0A370FNQ6_9BURK</name>
<dbReference type="InterPro" id="IPR029058">
    <property type="entry name" value="AB_hydrolase_fold"/>
</dbReference>
<feature type="domain" description="AB hydrolase-1" evidence="1">
    <location>
        <begin position="17"/>
        <end position="270"/>
    </location>
</feature>
<dbReference type="Pfam" id="PF12697">
    <property type="entry name" value="Abhydrolase_6"/>
    <property type="match status" value="1"/>
</dbReference>
<dbReference type="EMBL" id="QQAV01000002">
    <property type="protein sequence ID" value="RDI27454.1"/>
    <property type="molecule type" value="Genomic_DNA"/>
</dbReference>